<proteinExistence type="predicted"/>
<dbReference type="Pfam" id="PF01258">
    <property type="entry name" value="zf-dskA_traR"/>
    <property type="match status" value="1"/>
</dbReference>
<evidence type="ECO:0000256" key="3">
    <source>
        <dbReference type="ARBA" id="ARBA00022833"/>
    </source>
</evidence>
<name>A0A5N8V752_9ACTN</name>
<dbReference type="OrthoDB" id="1121111at2"/>
<dbReference type="Proteomes" id="UP000325849">
    <property type="component" value="Unassembled WGS sequence"/>
</dbReference>
<dbReference type="InterPro" id="IPR000962">
    <property type="entry name" value="Znf_DskA_TraR"/>
</dbReference>
<evidence type="ECO:0000313" key="8">
    <source>
        <dbReference type="Proteomes" id="UP000325849"/>
    </source>
</evidence>
<comment type="caution">
    <text evidence="7">The sequence shown here is derived from an EMBL/GenBank/DDBJ whole genome shotgun (WGS) entry which is preliminary data.</text>
</comment>
<evidence type="ECO:0000259" key="6">
    <source>
        <dbReference type="Pfam" id="PF01258"/>
    </source>
</evidence>
<sequence>MSLDTPRTETRPEPRAETRSEPRPEPRPERLTAHEARQRLEHERNSRLTQLRAIAEAEPSTPDPMASAQRDTVHRVLKEIDAAFTRVQDGSYGDCEGCAKPIPVERLEILPHTRYCVPCQRDAA</sequence>
<dbReference type="SUPFAM" id="SSF57716">
    <property type="entry name" value="Glucocorticoid receptor-like (DNA-binding domain)"/>
    <property type="match status" value="1"/>
</dbReference>
<evidence type="ECO:0000256" key="4">
    <source>
        <dbReference type="PROSITE-ProRule" id="PRU00510"/>
    </source>
</evidence>
<evidence type="ECO:0000256" key="5">
    <source>
        <dbReference type="SAM" id="MobiDB-lite"/>
    </source>
</evidence>
<reference evidence="7 8" key="1">
    <citation type="submission" date="2019-07" db="EMBL/GenBank/DDBJ databases">
        <title>New species of Amycolatopsis and Streptomyces.</title>
        <authorList>
            <person name="Duangmal K."/>
            <person name="Teo W.F.A."/>
            <person name="Lipun K."/>
        </authorList>
    </citation>
    <scope>NUCLEOTIDE SEQUENCE [LARGE SCALE GENOMIC DNA]</scope>
    <source>
        <strain evidence="7 8">NBRC 109810</strain>
    </source>
</reference>
<dbReference type="PROSITE" id="PS01102">
    <property type="entry name" value="ZF_DKSA_1"/>
    <property type="match status" value="1"/>
</dbReference>
<dbReference type="AlphaFoldDB" id="A0A5N8V752"/>
<feature type="domain" description="Zinc finger DksA/TraR C4-type" evidence="6">
    <location>
        <begin position="90"/>
        <end position="122"/>
    </location>
</feature>
<gene>
    <name evidence="7" type="ORF">FNH09_06600</name>
</gene>
<keyword evidence="3" id="KW-0862">Zinc</keyword>
<feature type="region of interest" description="Disordered" evidence="5">
    <location>
        <begin position="1"/>
        <end position="71"/>
    </location>
</feature>
<evidence type="ECO:0000256" key="1">
    <source>
        <dbReference type="ARBA" id="ARBA00022723"/>
    </source>
</evidence>
<keyword evidence="2" id="KW-0863">Zinc-finger</keyword>
<dbReference type="InterPro" id="IPR020458">
    <property type="entry name" value="Znf_DskA_TraR_CS"/>
</dbReference>
<accession>A0A5N8V752</accession>
<evidence type="ECO:0000313" key="7">
    <source>
        <dbReference type="EMBL" id="MPY30997.1"/>
    </source>
</evidence>
<keyword evidence="8" id="KW-1185">Reference proteome</keyword>
<dbReference type="PANTHER" id="PTHR33823:SF4">
    <property type="entry name" value="GENERAL STRESS PROTEIN 16O"/>
    <property type="match status" value="1"/>
</dbReference>
<dbReference type="GO" id="GO:0008270">
    <property type="term" value="F:zinc ion binding"/>
    <property type="evidence" value="ECO:0007669"/>
    <property type="project" value="UniProtKB-KW"/>
</dbReference>
<evidence type="ECO:0000256" key="2">
    <source>
        <dbReference type="ARBA" id="ARBA00022771"/>
    </source>
</evidence>
<dbReference type="PANTHER" id="PTHR33823">
    <property type="entry name" value="RNA POLYMERASE-BINDING TRANSCRIPTION FACTOR DKSA-RELATED"/>
    <property type="match status" value="1"/>
</dbReference>
<dbReference type="PROSITE" id="PS51128">
    <property type="entry name" value="ZF_DKSA_2"/>
    <property type="match status" value="1"/>
</dbReference>
<feature type="compositionally biased region" description="Basic and acidic residues" evidence="5">
    <location>
        <begin position="1"/>
        <end position="46"/>
    </location>
</feature>
<feature type="zinc finger region" description="dksA C4-type" evidence="4">
    <location>
        <begin position="95"/>
        <end position="119"/>
    </location>
</feature>
<dbReference type="Gene3D" id="1.20.120.910">
    <property type="entry name" value="DksA, coiled-coil domain"/>
    <property type="match status" value="1"/>
</dbReference>
<protein>
    <submittedName>
        <fullName evidence="7">Molecular chaperone DnaK</fullName>
    </submittedName>
</protein>
<dbReference type="EMBL" id="VJZD01000017">
    <property type="protein sequence ID" value="MPY30997.1"/>
    <property type="molecule type" value="Genomic_DNA"/>
</dbReference>
<keyword evidence="1" id="KW-0479">Metal-binding</keyword>
<organism evidence="7 8">
    <name type="scientific">Streptomyces adustus</name>
    <dbReference type="NCBI Taxonomy" id="1609272"/>
    <lineage>
        <taxon>Bacteria</taxon>
        <taxon>Bacillati</taxon>
        <taxon>Actinomycetota</taxon>
        <taxon>Actinomycetes</taxon>
        <taxon>Kitasatosporales</taxon>
        <taxon>Streptomycetaceae</taxon>
        <taxon>Streptomyces</taxon>
    </lineage>
</organism>
<dbReference type="RefSeq" id="WP_152885806.1">
    <property type="nucleotide sequence ID" value="NZ_VJZD01000017.1"/>
</dbReference>